<protein>
    <submittedName>
        <fullName evidence="2">Uncharacterized protein</fullName>
    </submittedName>
</protein>
<organism evidence="2 3">
    <name type="scientific">Chloropicon primus</name>
    <dbReference type="NCBI Taxonomy" id="1764295"/>
    <lineage>
        <taxon>Eukaryota</taxon>
        <taxon>Viridiplantae</taxon>
        <taxon>Chlorophyta</taxon>
        <taxon>Chloropicophyceae</taxon>
        <taxon>Chloropicales</taxon>
        <taxon>Chloropicaceae</taxon>
        <taxon>Chloropicon</taxon>
    </lineage>
</organism>
<dbReference type="AlphaFoldDB" id="A0A5B8MZC2"/>
<feature type="compositionally biased region" description="Acidic residues" evidence="1">
    <location>
        <begin position="336"/>
        <end position="348"/>
    </location>
</feature>
<evidence type="ECO:0000313" key="2">
    <source>
        <dbReference type="EMBL" id="QDZ24890.1"/>
    </source>
</evidence>
<name>A0A5B8MZC2_9CHLO</name>
<sequence>MVVSQLSGALTRSAAFAEAVRGGDLGKAVEVVAQEARPLVSSALQARQAAQQAQQAQAVVPLPLHNFPDVPVDNFDLPGFNMDPFGVDLMLSNNAAGLPTMYHQVEDQRMPSSSSDQRMMPSSAPQQPLSTSSPPLSAEGIRRQVQSEVNRLKVALLALEQKTCNLCMQKSWSLQRLPWRIKVKKATNFADLLGKLKELRKGMVPFTARNADLDQYLNRLSPTSINAHKLSRCLEDFKVCIAKNFPEHEAPPLRYELAKIAKAIDDTGRHGIEVFTKLPLSEIFAKHPDVASSLKVLLQKQKLEVVSKLAELNSEAHVVAGGGNSAMARPTVSLREDDEQATDMSDSD</sequence>
<evidence type="ECO:0000313" key="3">
    <source>
        <dbReference type="Proteomes" id="UP000316726"/>
    </source>
</evidence>
<feature type="compositionally biased region" description="Low complexity" evidence="1">
    <location>
        <begin position="110"/>
        <end position="138"/>
    </location>
</feature>
<accession>A0A5B8MZC2</accession>
<feature type="region of interest" description="Disordered" evidence="1">
    <location>
        <begin position="106"/>
        <end position="140"/>
    </location>
</feature>
<reference evidence="2 3" key="1">
    <citation type="submission" date="2018-07" db="EMBL/GenBank/DDBJ databases">
        <title>The complete nuclear genome of the prasinophyte Chloropicon primus (CCMP1205).</title>
        <authorList>
            <person name="Pombert J.-F."/>
            <person name="Otis C."/>
            <person name="Turmel M."/>
            <person name="Lemieux C."/>
        </authorList>
    </citation>
    <scope>NUCLEOTIDE SEQUENCE [LARGE SCALE GENOMIC DNA]</scope>
    <source>
        <strain evidence="2 3">CCMP1205</strain>
    </source>
</reference>
<dbReference type="EMBL" id="CP031048">
    <property type="protein sequence ID" value="QDZ24890.1"/>
    <property type="molecule type" value="Genomic_DNA"/>
</dbReference>
<keyword evidence="3" id="KW-1185">Reference proteome</keyword>
<dbReference type="Proteomes" id="UP000316726">
    <property type="component" value="Chromosome 15"/>
</dbReference>
<gene>
    <name evidence="2" type="ORF">A3770_15p74080</name>
</gene>
<feature type="region of interest" description="Disordered" evidence="1">
    <location>
        <begin position="323"/>
        <end position="348"/>
    </location>
</feature>
<proteinExistence type="predicted"/>
<evidence type="ECO:0000256" key="1">
    <source>
        <dbReference type="SAM" id="MobiDB-lite"/>
    </source>
</evidence>